<proteinExistence type="predicted"/>
<organism evidence="1 2">
    <name type="scientific">Meloidogyne enterolobii</name>
    <name type="common">Root-knot nematode worm</name>
    <name type="synonym">Meloidogyne mayaguensis</name>
    <dbReference type="NCBI Taxonomy" id="390850"/>
    <lineage>
        <taxon>Eukaryota</taxon>
        <taxon>Metazoa</taxon>
        <taxon>Ecdysozoa</taxon>
        <taxon>Nematoda</taxon>
        <taxon>Chromadorea</taxon>
        <taxon>Rhabditida</taxon>
        <taxon>Tylenchina</taxon>
        <taxon>Tylenchomorpha</taxon>
        <taxon>Tylenchoidea</taxon>
        <taxon>Meloidogynidae</taxon>
        <taxon>Meloidogyninae</taxon>
        <taxon>Meloidogyne</taxon>
    </lineage>
</organism>
<accession>A0ACB1AV44</accession>
<dbReference type="EMBL" id="CAVMJV010000122">
    <property type="protein sequence ID" value="CAK5106509.1"/>
    <property type="molecule type" value="Genomic_DNA"/>
</dbReference>
<keyword evidence="2" id="KW-1185">Reference proteome</keyword>
<protein>
    <submittedName>
        <fullName evidence="1">Uncharacterized protein</fullName>
    </submittedName>
</protein>
<name>A0ACB1AV44_MELEN</name>
<reference evidence="1" key="1">
    <citation type="submission" date="2023-11" db="EMBL/GenBank/DDBJ databases">
        <authorList>
            <person name="Poullet M."/>
        </authorList>
    </citation>
    <scope>NUCLEOTIDE SEQUENCE</scope>
    <source>
        <strain evidence="1">E1834</strain>
    </source>
</reference>
<sequence length="61" mass="7373">MNRFLARILNKELNSLDTTRVWVNVDCFCRCCGNCWGRSTSHFVYIIEQKSWKESWFMYGK</sequence>
<comment type="caution">
    <text evidence="1">The sequence shown here is derived from an EMBL/GenBank/DDBJ whole genome shotgun (WGS) entry which is preliminary data.</text>
</comment>
<gene>
    <name evidence="1" type="ORF">MENTE1834_LOCUS43482</name>
</gene>
<evidence type="ECO:0000313" key="1">
    <source>
        <dbReference type="EMBL" id="CAK5106509.1"/>
    </source>
</evidence>
<dbReference type="Proteomes" id="UP001497535">
    <property type="component" value="Unassembled WGS sequence"/>
</dbReference>
<evidence type="ECO:0000313" key="2">
    <source>
        <dbReference type="Proteomes" id="UP001497535"/>
    </source>
</evidence>